<comment type="function">
    <text evidence="12 13">Together with ARL2, plays a role in the nuclear translocation, retention and transcriptional activity of STAT3. May play a role as an effector of ARL2.</text>
</comment>
<dbReference type="PANTHER" id="PTHR15487:SF4">
    <property type="entry name" value="ADP-RIBOSYLATION FACTOR-LIKE PROTEIN 2-BINDING PROTEIN"/>
    <property type="match status" value="1"/>
</dbReference>
<dbReference type="InterPro" id="IPR038849">
    <property type="entry name" value="ARL2BP"/>
</dbReference>
<keyword evidence="8 13" id="KW-0496">Mitochondrion</keyword>
<protein>
    <recommendedName>
        <fullName evidence="5 13">ADP-ribosylation factor-like protein 2-binding protein</fullName>
        <shortName evidence="13">ARF-like 2-binding protein</shortName>
    </recommendedName>
</protein>
<evidence type="ECO:0000256" key="6">
    <source>
        <dbReference type="ARBA" id="ARBA00022490"/>
    </source>
</evidence>
<dbReference type="GO" id="GO:0005758">
    <property type="term" value="C:mitochondrial intermembrane space"/>
    <property type="evidence" value="ECO:0007669"/>
    <property type="project" value="UniProtKB-SubCell"/>
</dbReference>
<evidence type="ECO:0000256" key="7">
    <source>
        <dbReference type="ARBA" id="ARBA00023069"/>
    </source>
</evidence>
<dbReference type="GO" id="GO:0005634">
    <property type="term" value="C:nucleus"/>
    <property type="evidence" value="ECO:0007669"/>
    <property type="project" value="UniProtKB-SubCell"/>
</dbReference>
<evidence type="ECO:0000313" key="16">
    <source>
        <dbReference type="Proteomes" id="UP001166674"/>
    </source>
</evidence>
<dbReference type="Gene3D" id="1.20.1520.10">
    <property type="entry name" value="ADP-ribosylation factor-like 2-binding protein, domain"/>
    <property type="match status" value="1"/>
</dbReference>
<dbReference type="PANTHER" id="PTHR15487">
    <property type="entry name" value="ADP-RIBOSYLATION FACTOR-LIKE PROTEIN 2-BINDING PROTEIN"/>
    <property type="match status" value="1"/>
</dbReference>
<comment type="caution">
    <text evidence="15">The sequence shown here is derived from an EMBL/GenBank/DDBJ whole genome shotgun (WGS) entry which is preliminary data.</text>
</comment>
<dbReference type="GO" id="GO:0005813">
    <property type="term" value="C:centrosome"/>
    <property type="evidence" value="ECO:0007669"/>
    <property type="project" value="UniProtKB-SubCell"/>
</dbReference>
<evidence type="ECO:0000256" key="2">
    <source>
        <dbReference type="ARBA" id="ARBA00004123"/>
    </source>
</evidence>
<evidence type="ECO:0000256" key="3">
    <source>
        <dbReference type="ARBA" id="ARBA00004300"/>
    </source>
</evidence>
<evidence type="ECO:0000256" key="8">
    <source>
        <dbReference type="ARBA" id="ARBA00023128"/>
    </source>
</evidence>
<accession>A0AA41SVB9</accession>
<keyword evidence="11 13" id="KW-0966">Cell projection</keyword>
<dbReference type="GO" id="GO:0005929">
    <property type="term" value="C:cilium"/>
    <property type="evidence" value="ECO:0007669"/>
    <property type="project" value="UniProtKB-UniRule"/>
</dbReference>
<sequence length="96" mass="11287">MATREEGSFTPPFSASDAEFHAVVGYLEDIVMDDKFHLLQRNFMNKYYQEIEDTEENKLVYTPIFNERISLVEKSTEEQLLEWILGFNMVPFTTPL</sequence>
<evidence type="ECO:0000256" key="5">
    <source>
        <dbReference type="ARBA" id="ARBA00014849"/>
    </source>
</evidence>
<dbReference type="AlphaFoldDB" id="A0AA41SVB9"/>
<dbReference type="InterPro" id="IPR023379">
    <property type="entry name" value="BART_dom"/>
</dbReference>
<evidence type="ECO:0000256" key="10">
    <source>
        <dbReference type="ARBA" id="ARBA00023242"/>
    </source>
</evidence>
<evidence type="ECO:0000256" key="1">
    <source>
        <dbReference type="ARBA" id="ARBA00004120"/>
    </source>
</evidence>
<comment type="subcellular location">
    <subcellularLocation>
        <location evidence="1 13">Cytoplasm</location>
        <location evidence="1 13">Cytoskeleton</location>
        <location evidence="1 13">Cilium basal body</location>
    </subcellularLocation>
    <subcellularLocation>
        <location evidence="3 13">Cytoplasm</location>
        <location evidence="3 13">Cytoskeleton</location>
        <location evidence="3 13">Microtubule organizing center</location>
        <location evidence="3 13">Centrosome</location>
    </subcellularLocation>
    <subcellularLocation>
        <location evidence="13">Cytoplasm</location>
    </subcellularLocation>
    <subcellularLocation>
        <location evidence="2 13">Nucleus</location>
    </subcellularLocation>
    <subcellularLocation>
        <location evidence="13">Mitochondrion intermembrane space</location>
    </subcellularLocation>
</comment>
<name>A0AA41SVB9_SCICA</name>
<keyword evidence="7 13" id="KW-0969">Cilium</keyword>
<dbReference type="EMBL" id="JAATJV010315148">
    <property type="protein sequence ID" value="MBZ3878038.1"/>
    <property type="molecule type" value="Genomic_DNA"/>
</dbReference>
<evidence type="ECO:0000256" key="4">
    <source>
        <dbReference type="ARBA" id="ARBA00009880"/>
    </source>
</evidence>
<keyword evidence="16" id="KW-1185">Reference proteome</keyword>
<reference evidence="15" key="1">
    <citation type="submission" date="2020-03" db="EMBL/GenBank/DDBJ databases">
        <title>Studies in the Genomics of Life Span.</title>
        <authorList>
            <person name="Glass D."/>
        </authorList>
    </citation>
    <scope>NUCLEOTIDE SEQUENCE</scope>
    <source>
        <strain evidence="15">SUZIE</strain>
        <tissue evidence="15">Muscle</tissue>
    </source>
</reference>
<evidence type="ECO:0000256" key="12">
    <source>
        <dbReference type="ARBA" id="ARBA00025341"/>
    </source>
</evidence>
<keyword evidence="6 13" id="KW-0963">Cytoplasm</keyword>
<dbReference type="InterPro" id="IPR042541">
    <property type="entry name" value="BART_sf"/>
</dbReference>
<feature type="domain" description="BART" evidence="14">
    <location>
        <begin position="19"/>
        <end position="93"/>
    </location>
</feature>
<dbReference type="GO" id="GO:0051457">
    <property type="term" value="P:maintenance of protein location in nucleus"/>
    <property type="evidence" value="ECO:0007669"/>
    <property type="project" value="TreeGrafter"/>
</dbReference>
<evidence type="ECO:0000256" key="13">
    <source>
        <dbReference type="RuleBase" id="RU367099"/>
    </source>
</evidence>
<dbReference type="Proteomes" id="UP001166674">
    <property type="component" value="Unassembled WGS sequence"/>
</dbReference>
<evidence type="ECO:0000313" key="15">
    <source>
        <dbReference type="EMBL" id="MBZ3878038.1"/>
    </source>
</evidence>
<keyword evidence="10 13" id="KW-0539">Nucleus</keyword>
<organism evidence="15 16">
    <name type="scientific">Sciurus carolinensis</name>
    <name type="common">Eastern gray squirrel</name>
    <dbReference type="NCBI Taxonomy" id="30640"/>
    <lineage>
        <taxon>Eukaryota</taxon>
        <taxon>Metazoa</taxon>
        <taxon>Chordata</taxon>
        <taxon>Craniata</taxon>
        <taxon>Vertebrata</taxon>
        <taxon>Euteleostomi</taxon>
        <taxon>Mammalia</taxon>
        <taxon>Eutheria</taxon>
        <taxon>Euarchontoglires</taxon>
        <taxon>Glires</taxon>
        <taxon>Rodentia</taxon>
        <taxon>Sciuromorpha</taxon>
        <taxon>Sciuridae</taxon>
        <taxon>Sciurinae</taxon>
        <taxon>Sciurini</taxon>
        <taxon>Sciurus</taxon>
    </lineage>
</organism>
<evidence type="ECO:0000256" key="11">
    <source>
        <dbReference type="ARBA" id="ARBA00023273"/>
    </source>
</evidence>
<proteinExistence type="inferred from homology"/>
<evidence type="ECO:0000256" key="9">
    <source>
        <dbReference type="ARBA" id="ARBA00023212"/>
    </source>
</evidence>
<evidence type="ECO:0000259" key="14">
    <source>
        <dbReference type="Pfam" id="PF11527"/>
    </source>
</evidence>
<dbReference type="Pfam" id="PF11527">
    <property type="entry name" value="ARL2_Bind_BART"/>
    <property type="match status" value="1"/>
</dbReference>
<gene>
    <name evidence="15" type="ORF">SUZIE_145960</name>
</gene>
<keyword evidence="9 13" id="KW-0206">Cytoskeleton</keyword>
<comment type="similarity">
    <text evidence="4 13">Belongs to the ARL2BP family.</text>
</comment>